<gene>
    <name evidence="2" type="ORF">CRG98_018963</name>
</gene>
<evidence type="ECO:0000256" key="1">
    <source>
        <dbReference type="SAM" id="MobiDB-lite"/>
    </source>
</evidence>
<reference evidence="2 3" key="1">
    <citation type="submission" date="2017-11" db="EMBL/GenBank/DDBJ databases">
        <title>De-novo sequencing of pomegranate (Punica granatum L.) genome.</title>
        <authorList>
            <person name="Akparov Z."/>
            <person name="Amiraslanov A."/>
            <person name="Hajiyeva S."/>
            <person name="Abbasov M."/>
            <person name="Kaur K."/>
            <person name="Hamwieh A."/>
            <person name="Solovyev V."/>
            <person name="Salamov A."/>
            <person name="Braich B."/>
            <person name="Kosarev P."/>
            <person name="Mahmoud A."/>
            <person name="Hajiyev E."/>
            <person name="Babayeva S."/>
            <person name="Izzatullayeva V."/>
            <person name="Mammadov A."/>
            <person name="Mammadov A."/>
            <person name="Sharifova S."/>
            <person name="Ojaghi J."/>
            <person name="Eynullazada K."/>
            <person name="Bayramov B."/>
            <person name="Abdulazimova A."/>
            <person name="Shahmuradov I."/>
        </authorList>
    </citation>
    <scope>NUCLEOTIDE SEQUENCE [LARGE SCALE GENOMIC DNA]</scope>
    <source>
        <strain evidence="3">cv. AG2017</strain>
        <tissue evidence="2">Leaf</tissue>
    </source>
</reference>
<evidence type="ECO:0000313" key="2">
    <source>
        <dbReference type="EMBL" id="PKI60645.1"/>
    </source>
</evidence>
<accession>A0A2I0JWK1</accession>
<feature type="compositionally biased region" description="Polar residues" evidence="1">
    <location>
        <begin position="1"/>
        <end position="11"/>
    </location>
</feature>
<evidence type="ECO:0000313" key="3">
    <source>
        <dbReference type="Proteomes" id="UP000233551"/>
    </source>
</evidence>
<keyword evidence="3" id="KW-1185">Reference proteome</keyword>
<proteinExistence type="predicted"/>
<dbReference type="Proteomes" id="UP000233551">
    <property type="component" value="Unassembled WGS sequence"/>
</dbReference>
<protein>
    <submittedName>
        <fullName evidence="2">Uncharacterized protein</fullName>
    </submittedName>
</protein>
<comment type="caution">
    <text evidence="2">The sequence shown here is derived from an EMBL/GenBank/DDBJ whole genome shotgun (WGS) entry which is preliminary data.</text>
</comment>
<dbReference type="AlphaFoldDB" id="A0A2I0JWK1"/>
<sequence length="127" mass="14319">MSHTTGESCQPSPVDHPRSSPLHGETCCDQRLFIPASHFVRQASHAKLRGQAICGLHHSSMARERHCVTGRTSLCVTLHIYRRSSVPHTCPRMFTLAHACKLKIPMHVSRHARTTPTRPVHFHKPLH</sequence>
<name>A0A2I0JWK1_PUNGR</name>
<organism evidence="2 3">
    <name type="scientific">Punica granatum</name>
    <name type="common">Pomegranate</name>
    <dbReference type="NCBI Taxonomy" id="22663"/>
    <lineage>
        <taxon>Eukaryota</taxon>
        <taxon>Viridiplantae</taxon>
        <taxon>Streptophyta</taxon>
        <taxon>Embryophyta</taxon>
        <taxon>Tracheophyta</taxon>
        <taxon>Spermatophyta</taxon>
        <taxon>Magnoliopsida</taxon>
        <taxon>eudicotyledons</taxon>
        <taxon>Gunneridae</taxon>
        <taxon>Pentapetalae</taxon>
        <taxon>rosids</taxon>
        <taxon>malvids</taxon>
        <taxon>Myrtales</taxon>
        <taxon>Lythraceae</taxon>
        <taxon>Punica</taxon>
    </lineage>
</organism>
<dbReference type="EMBL" id="PGOL01001139">
    <property type="protein sequence ID" value="PKI60645.1"/>
    <property type="molecule type" value="Genomic_DNA"/>
</dbReference>
<feature type="region of interest" description="Disordered" evidence="1">
    <location>
        <begin position="1"/>
        <end position="22"/>
    </location>
</feature>